<accession>A0A3P7NXN6</accession>
<reference evidence="1 2" key="1">
    <citation type="submission" date="2018-11" db="EMBL/GenBank/DDBJ databases">
        <authorList>
            <consortium name="Pathogen Informatics"/>
        </authorList>
    </citation>
    <scope>NUCLEOTIDE SEQUENCE [LARGE SCALE GENOMIC DNA]</scope>
</reference>
<keyword evidence="2" id="KW-1185">Reference proteome</keyword>
<dbReference type="AlphaFoldDB" id="A0A3P7NXN6"/>
<evidence type="ECO:0000313" key="2">
    <source>
        <dbReference type="Proteomes" id="UP000281553"/>
    </source>
</evidence>
<sequence length="112" mass="13097">MVADDSKLWKVIHNEGDEENLQVNWRRLGQWSNEWLLPFNVAKCNIMRFGSTNTSYRRMYPLNRMPLPNIETQKDLGVWITPSLKLSLHCLKVAKSAMSTLYLIKHAFANFD</sequence>
<dbReference type="EMBL" id="UYRU01100092">
    <property type="protein sequence ID" value="VDN40988.1"/>
    <property type="molecule type" value="Genomic_DNA"/>
</dbReference>
<protein>
    <recommendedName>
        <fullName evidence="3">Reverse transcriptase domain-containing protein</fullName>
    </recommendedName>
</protein>
<evidence type="ECO:0008006" key="3">
    <source>
        <dbReference type="Google" id="ProtNLM"/>
    </source>
</evidence>
<dbReference type="OrthoDB" id="10063886at2759"/>
<dbReference type="Proteomes" id="UP000281553">
    <property type="component" value="Unassembled WGS sequence"/>
</dbReference>
<evidence type="ECO:0000313" key="1">
    <source>
        <dbReference type="EMBL" id="VDN40988.1"/>
    </source>
</evidence>
<name>A0A3P7NXN6_DIBLA</name>
<gene>
    <name evidence="1" type="ORF">DILT_LOCUS18406</name>
</gene>
<proteinExistence type="predicted"/>
<organism evidence="1 2">
    <name type="scientific">Dibothriocephalus latus</name>
    <name type="common">Fish tapeworm</name>
    <name type="synonym">Diphyllobothrium latum</name>
    <dbReference type="NCBI Taxonomy" id="60516"/>
    <lineage>
        <taxon>Eukaryota</taxon>
        <taxon>Metazoa</taxon>
        <taxon>Spiralia</taxon>
        <taxon>Lophotrochozoa</taxon>
        <taxon>Platyhelminthes</taxon>
        <taxon>Cestoda</taxon>
        <taxon>Eucestoda</taxon>
        <taxon>Diphyllobothriidea</taxon>
        <taxon>Diphyllobothriidae</taxon>
        <taxon>Dibothriocephalus</taxon>
    </lineage>
</organism>